<evidence type="ECO:0000259" key="1">
    <source>
        <dbReference type="SMART" id="SM00860"/>
    </source>
</evidence>
<feature type="domain" description="Knr4/Smi1-like" evidence="1">
    <location>
        <begin position="29"/>
        <end position="82"/>
    </location>
</feature>
<reference evidence="2 3" key="1">
    <citation type="submission" date="2023-02" db="EMBL/GenBank/DDBJ databases">
        <title>Dictyobacter halimunensis sp. nov., a new member of the class Ktedonobacteria from forest soil in a geothermal area.</title>
        <authorList>
            <person name="Rachmania M.K."/>
            <person name="Ningsih F."/>
            <person name="Sakai Y."/>
            <person name="Yabe S."/>
            <person name="Yokota A."/>
            <person name="Sjamsuridzal W."/>
        </authorList>
    </citation>
    <scope>NUCLEOTIDE SEQUENCE [LARGE SCALE GENOMIC DNA]</scope>
    <source>
        <strain evidence="2 3">S3.2.2.5</strain>
    </source>
</reference>
<protein>
    <recommendedName>
        <fullName evidence="1">Knr4/Smi1-like domain-containing protein</fullName>
    </recommendedName>
</protein>
<dbReference type="InterPro" id="IPR037883">
    <property type="entry name" value="Knr4/Smi1-like_sf"/>
</dbReference>
<dbReference type="SUPFAM" id="SSF160631">
    <property type="entry name" value="SMI1/KNR4-like"/>
    <property type="match status" value="1"/>
</dbReference>
<dbReference type="Gene3D" id="3.40.1580.10">
    <property type="entry name" value="SMI1/KNR4-like"/>
    <property type="match status" value="1"/>
</dbReference>
<dbReference type="InterPro" id="IPR051873">
    <property type="entry name" value="KNR4/SMI1_regulator"/>
</dbReference>
<evidence type="ECO:0000313" key="3">
    <source>
        <dbReference type="Proteomes" id="UP001344906"/>
    </source>
</evidence>
<comment type="caution">
    <text evidence="2">The sequence shown here is derived from an EMBL/GenBank/DDBJ whole genome shotgun (WGS) entry which is preliminary data.</text>
</comment>
<sequence length="82" mass="9299">MQSVIEFWQRIEHWLTVHTPHILENFNPGASEAQIVEAETLLGFVLPEDFKTFYRIHNGGGSGLLDIEGMSELLPLHDLIQA</sequence>
<dbReference type="PANTHER" id="PTHR47432">
    <property type="entry name" value="CELL WALL ASSEMBLY REGULATOR SMI1"/>
    <property type="match status" value="1"/>
</dbReference>
<dbReference type="SMART" id="SM00860">
    <property type="entry name" value="SMI1_KNR4"/>
    <property type="match status" value="1"/>
</dbReference>
<dbReference type="EMBL" id="BSRI01000001">
    <property type="protein sequence ID" value="GLV54084.1"/>
    <property type="molecule type" value="Genomic_DNA"/>
</dbReference>
<name>A0ABQ6FIX2_9CHLR</name>
<dbReference type="InterPro" id="IPR018958">
    <property type="entry name" value="Knr4/Smi1-like_dom"/>
</dbReference>
<accession>A0ABQ6FIX2</accession>
<proteinExistence type="predicted"/>
<evidence type="ECO:0000313" key="2">
    <source>
        <dbReference type="EMBL" id="GLV54084.1"/>
    </source>
</evidence>
<dbReference type="PANTHER" id="PTHR47432:SF1">
    <property type="entry name" value="CELL WALL ASSEMBLY REGULATOR SMI1"/>
    <property type="match status" value="1"/>
</dbReference>
<dbReference type="Pfam" id="PF09346">
    <property type="entry name" value="SMI1_KNR4"/>
    <property type="match status" value="1"/>
</dbReference>
<gene>
    <name evidence="2" type="ORF">KDH_09330</name>
</gene>
<dbReference type="Proteomes" id="UP001344906">
    <property type="component" value="Unassembled WGS sequence"/>
</dbReference>
<keyword evidence="3" id="KW-1185">Reference proteome</keyword>
<organism evidence="2 3">
    <name type="scientific">Dictyobacter halimunensis</name>
    <dbReference type="NCBI Taxonomy" id="3026934"/>
    <lineage>
        <taxon>Bacteria</taxon>
        <taxon>Bacillati</taxon>
        <taxon>Chloroflexota</taxon>
        <taxon>Ktedonobacteria</taxon>
        <taxon>Ktedonobacterales</taxon>
        <taxon>Dictyobacteraceae</taxon>
        <taxon>Dictyobacter</taxon>
    </lineage>
</organism>